<feature type="domain" description="Sushi" evidence="13">
    <location>
        <begin position="1001"/>
        <end position="1057"/>
    </location>
</feature>
<evidence type="ECO:0000259" key="13">
    <source>
        <dbReference type="PROSITE" id="PS50923"/>
    </source>
</evidence>
<feature type="domain" description="EGF-like" evidence="11">
    <location>
        <begin position="2039"/>
        <end position="2071"/>
    </location>
</feature>
<dbReference type="SUPFAM" id="SSF57535">
    <property type="entry name" value="Complement control module/SCR domain"/>
    <property type="match status" value="27"/>
</dbReference>
<feature type="disulfide bond" evidence="8">
    <location>
        <begin position="589"/>
        <end position="616"/>
    </location>
</feature>
<feature type="disulfide bond" evidence="8">
    <location>
        <begin position="1793"/>
        <end position="1820"/>
    </location>
</feature>
<feature type="disulfide bond" evidence="8">
    <location>
        <begin position="348"/>
        <end position="375"/>
    </location>
</feature>
<keyword evidence="5 7" id="KW-1015">Disulfide bond</keyword>
<feature type="disulfide bond" evidence="8">
    <location>
        <begin position="1851"/>
        <end position="1878"/>
    </location>
</feature>
<feature type="domain" description="Sushi" evidence="13">
    <location>
        <begin position="1881"/>
        <end position="1952"/>
    </location>
</feature>
<dbReference type="SMART" id="SM00181">
    <property type="entry name" value="EGF"/>
    <property type="match status" value="3"/>
</dbReference>
<feature type="domain" description="Sushi" evidence="13">
    <location>
        <begin position="561"/>
        <end position="618"/>
    </location>
</feature>
<evidence type="ECO:0000256" key="3">
    <source>
        <dbReference type="ARBA" id="ARBA00022737"/>
    </source>
</evidence>
<feature type="domain" description="Sushi" evidence="13">
    <location>
        <begin position="769"/>
        <end position="826"/>
    </location>
</feature>
<protein>
    <submittedName>
        <fullName evidence="15">Sushi, von Willebrand factor type A, EGF and pentraxin domain-containing protein 1-like</fullName>
    </submittedName>
</protein>
<feature type="disulfide bond" evidence="8">
    <location>
        <begin position="1197"/>
        <end position="1224"/>
    </location>
</feature>
<feature type="signal peptide" evidence="10">
    <location>
        <begin position="1"/>
        <end position="16"/>
    </location>
</feature>
<feature type="domain" description="Sushi" evidence="13">
    <location>
        <begin position="619"/>
        <end position="678"/>
    </location>
</feature>
<evidence type="ECO:0000313" key="15">
    <source>
        <dbReference type="RefSeq" id="XP_032826473.1"/>
    </source>
</evidence>
<proteinExistence type="predicted"/>
<feature type="disulfide bond" evidence="8">
    <location>
        <begin position="797"/>
        <end position="824"/>
    </location>
</feature>
<keyword evidence="6" id="KW-0325">Glycoprotein</keyword>
<dbReference type="InterPro" id="IPR000436">
    <property type="entry name" value="Sushi_SCR_CCP_dom"/>
</dbReference>
<feature type="disulfide bond" evidence="8">
    <location>
        <begin position="1615"/>
        <end position="1642"/>
    </location>
</feature>
<feature type="disulfide bond" evidence="8">
    <location>
        <begin position="1494"/>
        <end position="1521"/>
    </location>
</feature>
<feature type="disulfide bond" evidence="8">
    <location>
        <begin position="500"/>
        <end position="543"/>
    </location>
</feature>
<keyword evidence="7" id="KW-0245">EGF-like domain</keyword>
<dbReference type="Gene3D" id="2.10.70.10">
    <property type="entry name" value="Complement Module, domain 1"/>
    <property type="match status" value="27"/>
</dbReference>
<evidence type="ECO:0000259" key="12">
    <source>
        <dbReference type="PROSITE" id="PS50234"/>
    </source>
</evidence>
<name>A0AAJ7U1A8_PETMA</name>
<evidence type="ECO:0000259" key="11">
    <source>
        <dbReference type="PROSITE" id="PS50026"/>
    </source>
</evidence>
<feature type="disulfide bond" evidence="7">
    <location>
        <begin position="2043"/>
        <end position="2053"/>
    </location>
</feature>
<feature type="domain" description="Sushi" evidence="13">
    <location>
        <begin position="320"/>
        <end position="377"/>
    </location>
</feature>
<feature type="domain" description="Sushi" evidence="13">
    <location>
        <begin position="1583"/>
        <end position="1644"/>
    </location>
</feature>
<feature type="disulfide bond" evidence="7">
    <location>
        <begin position="2061"/>
        <end position="2070"/>
    </location>
</feature>
<feature type="domain" description="Sushi" evidence="13">
    <location>
        <begin position="1524"/>
        <end position="1582"/>
    </location>
</feature>
<dbReference type="PROSITE" id="PS50234">
    <property type="entry name" value="VWFA"/>
    <property type="match status" value="1"/>
</dbReference>
<feature type="domain" description="Sushi" evidence="13">
    <location>
        <begin position="262"/>
        <end position="319"/>
    </location>
</feature>
<dbReference type="FunFam" id="2.10.70.10:FF:000011">
    <property type="entry name" value="CUB and sushi domain-containing protein 3 isoform A"/>
    <property type="match status" value="2"/>
</dbReference>
<gene>
    <name evidence="15" type="primary">LOC116951822</name>
</gene>
<feature type="domain" description="Sushi" evidence="13">
    <location>
        <begin position="885"/>
        <end position="942"/>
    </location>
</feature>
<feature type="chain" id="PRO_5042564979" evidence="10">
    <location>
        <begin position="17"/>
        <end position="2113"/>
    </location>
</feature>
<feature type="disulfide bond" evidence="8">
    <location>
        <begin position="1436"/>
        <end position="1463"/>
    </location>
</feature>
<dbReference type="Gene3D" id="3.40.50.410">
    <property type="entry name" value="von Willebrand factor, type A domain"/>
    <property type="match status" value="1"/>
</dbReference>
<feature type="domain" description="Sushi" evidence="13">
    <location>
        <begin position="436"/>
        <end position="497"/>
    </location>
</feature>
<feature type="domain" description="Sushi" evidence="13">
    <location>
        <begin position="1350"/>
        <end position="1407"/>
    </location>
</feature>
<feature type="domain" description="Sushi" evidence="13">
    <location>
        <begin position="1177"/>
        <end position="1226"/>
    </location>
</feature>
<dbReference type="InterPro" id="IPR000742">
    <property type="entry name" value="EGF"/>
</dbReference>
<evidence type="ECO:0000256" key="2">
    <source>
        <dbReference type="ARBA" id="ARBA00022729"/>
    </source>
</evidence>
<dbReference type="PANTHER" id="PTHR45656:SF4">
    <property type="entry name" value="PROTEIN CBR-CLEC-78"/>
    <property type="match status" value="1"/>
</dbReference>
<dbReference type="SUPFAM" id="SSF53300">
    <property type="entry name" value="vWA-like"/>
    <property type="match status" value="1"/>
</dbReference>
<feature type="domain" description="Sushi" evidence="13">
    <location>
        <begin position="1466"/>
        <end position="1523"/>
    </location>
</feature>
<feature type="domain" description="Sushi" evidence="13">
    <location>
        <begin position="1823"/>
        <end position="1880"/>
    </location>
</feature>
<evidence type="ECO:0000256" key="5">
    <source>
        <dbReference type="ARBA" id="ARBA00023157"/>
    </source>
</evidence>
<dbReference type="InterPro" id="IPR002035">
    <property type="entry name" value="VWF_A"/>
</dbReference>
<dbReference type="GO" id="GO:0016020">
    <property type="term" value="C:membrane"/>
    <property type="evidence" value="ECO:0007669"/>
    <property type="project" value="UniProtKB-SubCell"/>
</dbReference>
<dbReference type="InterPro" id="IPR051277">
    <property type="entry name" value="SEZ6_CSMD_C4BPB_Regulators"/>
</dbReference>
<feature type="compositionally biased region" description="Basic and acidic residues" evidence="9">
    <location>
        <begin position="1143"/>
        <end position="1155"/>
    </location>
</feature>
<feature type="disulfide bond" evidence="7">
    <location>
        <begin position="2093"/>
        <end position="2102"/>
    </location>
</feature>
<organism evidence="14 15">
    <name type="scientific">Petromyzon marinus</name>
    <name type="common">Sea lamprey</name>
    <dbReference type="NCBI Taxonomy" id="7757"/>
    <lineage>
        <taxon>Eukaryota</taxon>
        <taxon>Metazoa</taxon>
        <taxon>Chordata</taxon>
        <taxon>Craniata</taxon>
        <taxon>Vertebrata</taxon>
        <taxon>Cyclostomata</taxon>
        <taxon>Hyperoartia</taxon>
        <taxon>Petromyzontiformes</taxon>
        <taxon>Petromyzontidae</taxon>
        <taxon>Petromyzon</taxon>
    </lineage>
</organism>
<reference evidence="15" key="1">
    <citation type="submission" date="2025-08" db="UniProtKB">
        <authorList>
            <consortium name="RefSeq"/>
        </authorList>
    </citation>
    <scope>IDENTIFICATION</scope>
    <source>
        <tissue evidence="15">Sperm</tissue>
    </source>
</reference>
<dbReference type="PROSITE" id="PS00022">
    <property type="entry name" value="EGF_1"/>
    <property type="match status" value="2"/>
</dbReference>
<evidence type="ECO:0000256" key="4">
    <source>
        <dbReference type="ARBA" id="ARBA00023136"/>
    </source>
</evidence>
<comment type="subcellular location">
    <subcellularLocation>
        <location evidence="1">Membrane</location>
    </subcellularLocation>
</comment>
<feature type="disulfide bond" evidence="7">
    <location>
        <begin position="2075"/>
        <end position="2085"/>
    </location>
</feature>
<sequence>MWSVLPLMLALTLTTAELTGWDSLLRQAKLRRQAAEPATAASPGDARSGDERADRLAERFAANVRRLRDSGRSLELVFLLDESSGVSAADFAGELRRVQKLLSDVPAAASAARVAVVTFSSRTDATPLVDRVSPPRCQRHECPRAHAEGPGVGLSGGGGGTRTEGALLQAAEILRHSGEDSKAAVFLVSDGHWGGGGDPRGAAAALRASGAEVFTVGVTSGNVRGLGEMASAPASEHCYLLDDFEEFEALAYRALHNAFADVECPLPGPISNGAVEATDFRNGSSISFRCHEGYTLIGGPTVTCLSHGEWSQKLPSCEPISCGAPDEITNGVITENGITYLSTATYVCTTGYRLRGPHVRTCQASGQWSGESPECEVISCGEPPRLSHAIVKGESFTFGNDATYVCSDGYNLVGTAKMACLGSGMWTLSNARCTPLSCGAPPRIEKAVVKGDSYLFASTLLYVCADGYKLEGHKEIVCNVHGKWAPTVGEDFPQCVSQYCGRPPAVLFSTMDSPDADNFTVGFTVSYKCQDGYQLNGDGKVTCQSGGRWLSPIHSIRCVPVDCGEPATIDRGYVSGNNYSFGAVIAYSCERGYYIKGEKKRTCQSTGEWSGKLPSCQPVSCGEIPQIDNGRAEAPNGTVFESVVRYLCDKGYRLHGSSTRSCQANRQWSAESPPSCVEMQCKSPPVLENGVVSSSKIADAKVKRHATHRGRAAKDDAAAAAAAKGHVMSPGFRLEFKCKEGYQLSGDSVWTCGADGLWNTGVVPACSPVRCPAPPPQRNLISTGNSFSFNSLLFMSCVEGYKLVGSAILQCTASRTWSNAFPKCIPINCTAPPELPFGSVSGLDYSLGKSINFSCLQGFHLKGKSSLDCLPSGRWSSDVPECVSVECPHPETIANGIVDNQGLTYLSRAFYTCKPGYRLSGAPTMQCGEEGRWIGTVPTCEPVTCLPPKAIPNGRLTATGTSVGDRVTFACERGYRLEGESSVGCVHTGRWSAPFPSCVHITCGPPQPLENGFVEGNEYTFGSLIIYSCFPGFQLLGNGLQTCEEAGWGDRAPACVQMDCGPPPHIDFGEYVKIHADEKQIHGGDVGDAVAPRDEEHAGALISLYFDLPPANEKGGKPTPTAPPAEHKTGKNHGYQSDGMASFERRDPRSPLNRGDKREIRMLLDFLKSIAAKKRQRRSHLGPMSEYLYGTLIRYHCLTGFDMEGPSVLICQEDGTWNGTAPKCHAIQCEAPRPPENGAVEFHSRGFESVASYRCDVGYTMVGRPSRSCTTSRTWDAAPPVCVPVTCGAPEVIAHGGAVPGDVATHGGAVRYGGTIRYACAPGYSLVGRQELACQANGTWSAEKPKCLPQECRPPAAPSNGRIVGRDHTFQSEVRYVCNAGYTLIGKTVRTCLFDGRWSNKPPVCKPVSCEAPRPIANGRIEGSEYTFGKAVHYRCLDGFSLRGVSSRLCESSGSWSNSSPSCEGVTCGPPPDVAQGYLVGSNFDYGDAVEYVCFSGYELRGDRRRRCLSNGSWSADSPRCEPLLCGPPPEPENGEAEASDRTYGSVVAFRCRGGFEMTGPGRAVCEADGSWSSEAPTTCRRRSCGSPPELARAALRGGGGGGQRRTGESVAYECRPGFALVGDATLACNDAGRWGELRARCVPLTCGPPPSSPRAEIVAASDEYDGKAYYRCAKGFRLAEDVDWRTCLSNGSWSANPITCAPRSCGPPPRPPHALVRGEAFTVNSSVRVGCREGYRLAAGDGVSTCRDDGVWSPPLSGISCEPASCGRPNVPAHGSVDGPGLTFGSVVTFSCRQGYALEGPSQLSCLSNGSWSAASPACVAASCPPPSAPPHGFVAVVSYSLGGVVRYECDAGYVLHGARNRSCLPSREWSGSPPACVEQSCEPPRPITNGRLVRAGRGDAGAPAADARSSFAAGSTVEFACDEGYRLEGSKRSSCTGIGEWSVAQPACVRVYCGTPVPVMNAIMRGMYYQYGDMITYSCYSGYMLDGPSRSFCLQNSTWSLQPSCKAVCRFPCQNGGLCLRPNSCFCAEGWMGLLCEEPICILPCLNGGRCKAPYQCECPDGWQGSRCHLAVCRKPCLHGGKCVGPNRCQCLPTWSGQDCSRRKKAGYYKF</sequence>
<evidence type="ECO:0000256" key="10">
    <source>
        <dbReference type="SAM" id="SignalP"/>
    </source>
</evidence>
<feature type="region of interest" description="Disordered" evidence="9">
    <location>
        <begin position="1112"/>
        <end position="1155"/>
    </location>
</feature>
<feature type="domain" description="Sushi" evidence="13">
    <location>
        <begin position="1408"/>
        <end position="1465"/>
    </location>
</feature>
<feature type="domain" description="Sushi" evidence="13">
    <location>
        <begin position="1704"/>
        <end position="1764"/>
    </location>
</feature>
<dbReference type="PROSITE" id="PS50923">
    <property type="entry name" value="SUSHI"/>
    <property type="match status" value="27"/>
</dbReference>
<dbReference type="SMART" id="SM00032">
    <property type="entry name" value="CCP"/>
    <property type="match status" value="27"/>
</dbReference>
<keyword evidence="4" id="KW-0472">Membrane</keyword>
<feature type="disulfide bond" evidence="8">
    <location>
        <begin position="1923"/>
        <end position="1950"/>
    </location>
</feature>
<dbReference type="InterPro" id="IPR036465">
    <property type="entry name" value="vWFA_dom_sf"/>
</dbReference>
<evidence type="ECO:0000256" key="7">
    <source>
        <dbReference type="PROSITE-ProRule" id="PRU00076"/>
    </source>
</evidence>
<feature type="domain" description="Sushi" evidence="13">
    <location>
        <begin position="943"/>
        <end position="1000"/>
    </location>
</feature>
<evidence type="ECO:0000313" key="14">
    <source>
        <dbReference type="Proteomes" id="UP001318040"/>
    </source>
</evidence>
<feature type="domain" description="Sushi" evidence="13">
    <location>
        <begin position="827"/>
        <end position="884"/>
    </location>
</feature>
<feature type="domain" description="EGF-like" evidence="11">
    <location>
        <begin position="2072"/>
        <end position="2103"/>
    </location>
</feature>
<feature type="domain" description="Sushi" evidence="13">
    <location>
        <begin position="679"/>
        <end position="768"/>
    </location>
</feature>
<dbReference type="PROSITE" id="PS01186">
    <property type="entry name" value="EGF_2"/>
    <property type="match status" value="1"/>
</dbReference>
<dbReference type="KEGG" id="pmrn:116951822"/>
<dbReference type="InterPro" id="IPR035976">
    <property type="entry name" value="Sushi/SCR/CCP_sf"/>
</dbReference>
<feature type="domain" description="Sushi" evidence="13">
    <location>
        <begin position="498"/>
        <end position="560"/>
    </location>
</feature>
<evidence type="ECO:0000256" key="6">
    <source>
        <dbReference type="ARBA" id="ARBA00023180"/>
    </source>
</evidence>
<feature type="domain" description="Sushi" evidence="13">
    <location>
        <begin position="378"/>
        <end position="435"/>
    </location>
</feature>
<feature type="disulfide bond" evidence="8">
    <location>
        <begin position="1320"/>
        <end position="1347"/>
    </location>
</feature>
<feature type="disulfide bond" evidence="8">
    <location>
        <begin position="406"/>
        <end position="433"/>
    </location>
</feature>
<feature type="domain" description="Sushi" evidence="13">
    <location>
        <begin position="1765"/>
        <end position="1822"/>
    </location>
</feature>
<evidence type="ECO:0000256" key="1">
    <source>
        <dbReference type="ARBA" id="ARBA00004370"/>
    </source>
</evidence>
<dbReference type="RefSeq" id="XP_032826473.1">
    <property type="nucleotide sequence ID" value="XM_032970582.1"/>
</dbReference>
<keyword evidence="2 10" id="KW-0732">Signal</keyword>
<feature type="disulfide bond" evidence="8">
    <location>
        <begin position="971"/>
        <end position="998"/>
    </location>
</feature>
<keyword evidence="3" id="KW-0677">Repeat</keyword>
<keyword evidence="8" id="KW-0768">Sushi</keyword>
<feature type="domain" description="Sushi" evidence="13">
    <location>
        <begin position="1645"/>
        <end position="1703"/>
    </location>
</feature>
<dbReference type="Pfam" id="PF00008">
    <property type="entry name" value="EGF"/>
    <property type="match status" value="1"/>
</dbReference>
<dbReference type="CDD" id="cd00033">
    <property type="entry name" value="CCP"/>
    <property type="match status" value="27"/>
</dbReference>
<dbReference type="Pfam" id="PF00092">
    <property type="entry name" value="VWA"/>
    <property type="match status" value="1"/>
</dbReference>
<accession>A0AAJ7U1A8</accession>
<comment type="caution">
    <text evidence="7">Lacks conserved residue(s) required for the propagation of feature annotation.</text>
</comment>
<evidence type="ECO:0000256" key="9">
    <source>
        <dbReference type="SAM" id="MobiDB-lite"/>
    </source>
</evidence>
<feature type="disulfide bond" evidence="8">
    <location>
        <begin position="913"/>
        <end position="940"/>
    </location>
</feature>
<feature type="domain" description="Sushi" evidence="13">
    <location>
        <begin position="1953"/>
        <end position="2009"/>
    </location>
</feature>
<dbReference type="PROSITE" id="PS50026">
    <property type="entry name" value="EGF_3"/>
    <property type="match status" value="2"/>
</dbReference>
<feature type="disulfide bond" evidence="8">
    <location>
        <begin position="290"/>
        <end position="317"/>
    </location>
</feature>
<dbReference type="PANTHER" id="PTHR45656">
    <property type="entry name" value="PROTEIN CBR-CLEC-78"/>
    <property type="match status" value="1"/>
</dbReference>
<feature type="disulfide bond" evidence="8">
    <location>
        <begin position="1378"/>
        <end position="1405"/>
    </location>
</feature>
<dbReference type="Pfam" id="PF00084">
    <property type="entry name" value="Sushi"/>
    <property type="match status" value="27"/>
</dbReference>
<evidence type="ECO:0000256" key="8">
    <source>
        <dbReference type="PROSITE-ProRule" id="PRU00302"/>
    </source>
</evidence>
<dbReference type="Gene3D" id="2.10.25.10">
    <property type="entry name" value="Laminin"/>
    <property type="match status" value="3"/>
</dbReference>
<dbReference type="SMART" id="SM00327">
    <property type="entry name" value="VWA"/>
    <property type="match status" value="1"/>
</dbReference>
<dbReference type="Proteomes" id="UP001318040">
    <property type="component" value="Chromosome 44"/>
</dbReference>
<feature type="domain" description="Sushi" evidence="13">
    <location>
        <begin position="1285"/>
        <end position="1349"/>
    </location>
</feature>
<feature type="domain" description="VWFA" evidence="12">
    <location>
        <begin position="75"/>
        <end position="255"/>
    </location>
</feature>
<feature type="domain" description="Sushi" evidence="13">
    <location>
        <begin position="1227"/>
        <end position="1284"/>
    </location>
</feature>
<feature type="disulfide bond" evidence="8">
    <location>
        <begin position="1255"/>
        <end position="1282"/>
    </location>
</feature>
<feature type="disulfide bond" evidence="8">
    <location>
        <begin position="855"/>
        <end position="882"/>
    </location>
</feature>
<dbReference type="FunFam" id="2.10.25.10:FF:000225">
    <property type="entry name" value="Sushi, von Willebrand factor type A, EGF and pentraxin domain containing 1"/>
    <property type="match status" value="1"/>
</dbReference>
<keyword evidence="14" id="KW-1185">Reference proteome</keyword>